<dbReference type="PANTHER" id="PTHR43214:SF24">
    <property type="entry name" value="TRANSCRIPTIONAL REGULATORY PROTEIN NARL-RELATED"/>
    <property type="match status" value="1"/>
</dbReference>
<dbReference type="InterPro" id="IPR058245">
    <property type="entry name" value="NreC/VraR/RcsB-like_REC"/>
</dbReference>
<evidence type="ECO:0000256" key="4">
    <source>
        <dbReference type="ARBA" id="ARBA00023163"/>
    </source>
</evidence>
<sequence length="237" mass="25402">MIDVLIVDDQTLARMGNSLVVESADDLHVVGEAATGEEAVRLVQDLHPDVVLMDVRMPGMGGISATHAITSANPATRVVVLTSFDLDQYAFGALEAGASAFLLKSATPERLTDAIRTVSRGDAVVEPHITQKLIQRAIRPRPVHAAPPTSGTIPAALAVLSPREQDVFLAIATGMTNAEISKRLFLSPATVKSHINKIFTKLKLRDRVHAVILAHRLQITDPMPADSSVDSTAQRRS</sequence>
<name>A0ABY1RIZ2_9MICO</name>
<feature type="domain" description="Response regulatory" evidence="7">
    <location>
        <begin position="3"/>
        <end position="119"/>
    </location>
</feature>
<dbReference type="Proteomes" id="UP000194464">
    <property type="component" value="Unassembled WGS sequence"/>
</dbReference>
<evidence type="ECO:0000313" key="8">
    <source>
        <dbReference type="EMBL" id="SMQ75552.1"/>
    </source>
</evidence>
<evidence type="ECO:0000259" key="7">
    <source>
        <dbReference type="PROSITE" id="PS50110"/>
    </source>
</evidence>
<dbReference type="InterPro" id="IPR000792">
    <property type="entry name" value="Tscrpt_reg_LuxR_C"/>
</dbReference>
<evidence type="ECO:0000256" key="1">
    <source>
        <dbReference type="ARBA" id="ARBA00022553"/>
    </source>
</evidence>
<dbReference type="CDD" id="cd06170">
    <property type="entry name" value="LuxR_C_like"/>
    <property type="match status" value="1"/>
</dbReference>
<dbReference type="EMBL" id="FXWJ01000007">
    <property type="protein sequence ID" value="SMQ75552.1"/>
    <property type="molecule type" value="Genomic_DNA"/>
</dbReference>
<comment type="caution">
    <text evidence="8">The sequence shown here is derived from an EMBL/GenBank/DDBJ whole genome shotgun (WGS) entry which is preliminary data.</text>
</comment>
<dbReference type="RefSeq" id="WP_086475404.1">
    <property type="nucleotide sequence ID" value="NZ_FXWJ01000007.1"/>
</dbReference>
<dbReference type="SMART" id="SM00421">
    <property type="entry name" value="HTH_LUXR"/>
    <property type="match status" value="1"/>
</dbReference>
<keyword evidence="4" id="KW-0804">Transcription</keyword>
<dbReference type="InterPro" id="IPR039420">
    <property type="entry name" value="WalR-like"/>
</dbReference>
<dbReference type="InterPro" id="IPR016032">
    <property type="entry name" value="Sig_transdc_resp-reg_C-effctor"/>
</dbReference>
<accession>A0ABY1RIZ2</accession>
<dbReference type="SMART" id="SM00448">
    <property type="entry name" value="REC"/>
    <property type="match status" value="1"/>
</dbReference>
<keyword evidence="2" id="KW-0805">Transcription regulation</keyword>
<keyword evidence="9" id="KW-1185">Reference proteome</keyword>
<dbReference type="Pfam" id="PF00072">
    <property type="entry name" value="Response_reg"/>
    <property type="match status" value="1"/>
</dbReference>
<dbReference type="SUPFAM" id="SSF46894">
    <property type="entry name" value="C-terminal effector domain of the bipartite response regulators"/>
    <property type="match status" value="1"/>
</dbReference>
<evidence type="ECO:0000256" key="5">
    <source>
        <dbReference type="PROSITE-ProRule" id="PRU00169"/>
    </source>
</evidence>
<dbReference type="PRINTS" id="PR00038">
    <property type="entry name" value="HTHLUXR"/>
</dbReference>
<dbReference type="SUPFAM" id="SSF52172">
    <property type="entry name" value="CheY-like"/>
    <property type="match status" value="1"/>
</dbReference>
<organism evidence="8 9">
    <name type="scientific">Plantibacter elymi</name>
    <name type="common">nom. nud.</name>
    <dbReference type="NCBI Taxonomy" id="199708"/>
    <lineage>
        <taxon>Bacteria</taxon>
        <taxon>Bacillati</taxon>
        <taxon>Actinomycetota</taxon>
        <taxon>Actinomycetes</taxon>
        <taxon>Micrococcales</taxon>
        <taxon>Microbacteriaceae</taxon>
        <taxon>Plantibacter</taxon>
    </lineage>
</organism>
<gene>
    <name evidence="8" type="ORF">SAMN06295909_3875</name>
</gene>
<dbReference type="Pfam" id="PF00196">
    <property type="entry name" value="GerE"/>
    <property type="match status" value="1"/>
</dbReference>
<dbReference type="PROSITE" id="PS50043">
    <property type="entry name" value="HTH_LUXR_2"/>
    <property type="match status" value="1"/>
</dbReference>
<evidence type="ECO:0000313" key="9">
    <source>
        <dbReference type="Proteomes" id="UP000194464"/>
    </source>
</evidence>
<keyword evidence="3" id="KW-0238">DNA-binding</keyword>
<feature type="domain" description="HTH luxR-type" evidence="6">
    <location>
        <begin position="153"/>
        <end position="218"/>
    </location>
</feature>
<keyword evidence="1 5" id="KW-0597">Phosphoprotein</keyword>
<feature type="modified residue" description="4-aspartylphosphate" evidence="5">
    <location>
        <position position="54"/>
    </location>
</feature>
<protein>
    <submittedName>
        <fullName evidence="8">Two component transcriptional regulator, LuxR family</fullName>
    </submittedName>
</protein>
<reference evidence="8 9" key="1">
    <citation type="submission" date="2017-04" db="EMBL/GenBank/DDBJ databases">
        <authorList>
            <person name="Varghese N."/>
            <person name="Submissions S."/>
        </authorList>
    </citation>
    <scope>NUCLEOTIDE SEQUENCE [LARGE SCALE GENOMIC DNA]</scope>
    <source>
        <strain evidence="8 9">VKM Ac-1784</strain>
    </source>
</reference>
<proteinExistence type="predicted"/>
<dbReference type="PROSITE" id="PS50110">
    <property type="entry name" value="RESPONSE_REGULATORY"/>
    <property type="match status" value="1"/>
</dbReference>
<evidence type="ECO:0000259" key="6">
    <source>
        <dbReference type="PROSITE" id="PS50043"/>
    </source>
</evidence>
<dbReference type="CDD" id="cd17535">
    <property type="entry name" value="REC_NarL-like"/>
    <property type="match status" value="1"/>
</dbReference>
<dbReference type="InterPro" id="IPR001789">
    <property type="entry name" value="Sig_transdc_resp-reg_receiver"/>
</dbReference>
<dbReference type="PANTHER" id="PTHR43214">
    <property type="entry name" value="TWO-COMPONENT RESPONSE REGULATOR"/>
    <property type="match status" value="1"/>
</dbReference>
<evidence type="ECO:0000256" key="3">
    <source>
        <dbReference type="ARBA" id="ARBA00023125"/>
    </source>
</evidence>
<evidence type="ECO:0000256" key="2">
    <source>
        <dbReference type="ARBA" id="ARBA00023015"/>
    </source>
</evidence>
<dbReference type="InterPro" id="IPR011006">
    <property type="entry name" value="CheY-like_superfamily"/>
</dbReference>
<dbReference type="Gene3D" id="3.40.50.2300">
    <property type="match status" value="1"/>
</dbReference>